<evidence type="ECO:0000256" key="10">
    <source>
        <dbReference type="HAMAP-Rule" id="MF_00330"/>
    </source>
</evidence>
<dbReference type="HAMAP" id="MF_00330">
    <property type="entry name" value="CbiN"/>
    <property type="match status" value="1"/>
</dbReference>
<comment type="pathway">
    <text evidence="10">Cofactor biosynthesis; adenosylcobalamin biosynthesis.</text>
</comment>
<keyword evidence="5 10" id="KW-0812">Transmembrane</keyword>
<evidence type="ECO:0000256" key="2">
    <source>
        <dbReference type="ARBA" id="ARBA00022448"/>
    </source>
</evidence>
<keyword evidence="3 10" id="KW-1003">Cell membrane</keyword>
<keyword evidence="13" id="KW-1185">Reference proteome</keyword>
<evidence type="ECO:0000256" key="5">
    <source>
        <dbReference type="ARBA" id="ARBA00022692"/>
    </source>
</evidence>
<keyword evidence="7 10" id="KW-0406">Ion transport</keyword>
<keyword evidence="8 10" id="KW-0472">Membrane</keyword>
<evidence type="ECO:0000256" key="11">
    <source>
        <dbReference type="SAM" id="MobiDB-lite"/>
    </source>
</evidence>
<proteinExistence type="inferred from homology"/>
<dbReference type="PANTHER" id="PTHR38662">
    <property type="entry name" value="COBALT TRANSPORT PROTEIN CBIN"/>
    <property type="match status" value="1"/>
</dbReference>
<evidence type="ECO:0000256" key="4">
    <source>
        <dbReference type="ARBA" id="ARBA00022573"/>
    </source>
</evidence>
<comment type="similarity">
    <text evidence="10">Belongs to the CbiN family.</text>
</comment>
<dbReference type="PANTHER" id="PTHR38662:SF1">
    <property type="entry name" value="COBALT TRANSPORT PROTEIN CBIN"/>
    <property type="match status" value="1"/>
</dbReference>
<keyword evidence="1 10" id="KW-0171">Cobalt transport</keyword>
<evidence type="ECO:0000313" key="13">
    <source>
        <dbReference type="Proteomes" id="UP001595751"/>
    </source>
</evidence>
<keyword evidence="6 10" id="KW-1133">Transmembrane helix</keyword>
<accession>A0ABV7ZQ70</accession>
<sequence length="140" mass="14621">MTASANENVEKQDKTEKQDNVKDKTAAPKRSGAGVTVAIIALVIVLAAFPMFFNLGDPDAEEAFGGTDGAATEAIEESNPDYEPWFEPIIGELPGEVESGIFALQAGLGAGVLGYVLGFYRGRGKGRDEALAEGREAGTA</sequence>
<comment type="caution">
    <text evidence="12">The sequence shown here is derived from an EMBL/GenBank/DDBJ whole genome shotgun (WGS) entry which is preliminary data.</text>
</comment>
<comment type="function">
    <text evidence="10">Part of the energy-coupling factor (ECF) transporter complex CbiMNOQ involved in cobalt import.</text>
</comment>
<evidence type="ECO:0000256" key="9">
    <source>
        <dbReference type="ARBA" id="ARBA00023285"/>
    </source>
</evidence>
<keyword evidence="2 10" id="KW-0813">Transport</keyword>
<evidence type="ECO:0000256" key="6">
    <source>
        <dbReference type="ARBA" id="ARBA00022989"/>
    </source>
</evidence>
<dbReference type="Pfam" id="PF02553">
    <property type="entry name" value="CbiN"/>
    <property type="match status" value="1"/>
</dbReference>
<dbReference type="NCBIfam" id="NF002780">
    <property type="entry name" value="PRK02898.1"/>
    <property type="match status" value="1"/>
</dbReference>
<feature type="transmembrane region" description="Helical" evidence="10">
    <location>
        <begin position="101"/>
        <end position="120"/>
    </location>
</feature>
<feature type="compositionally biased region" description="Basic and acidic residues" evidence="11">
    <location>
        <begin position="8"/>
        <end position="26"/>
    </location>
</feature>
<dbReference type="Proteomes" id="UP001595751">
    <property type="component" value="Unassembled WGS sequence"/>
</dbReference>
<dbReference type="EMBL" id="JBHRZN010000003">
    <property type="protein sequence ID" value="MFC3850315.1"/>
    <property type="molecule type" value="Genomic_DNA"/>
</dbReference>
<name>A0ABV7ZQ70_9CORY</name>
<keyword evidence="9 10" id="KW-0170">Cobalt</keyword>
<gene>
    <name evidence="10" type="primary">cbiN</name>
    <name evidence="12" type="ORF">ACFORJ_09080</name>
</gene>
<dbReference type="InterPro" id="IPR003705">
    <property type="entry name" value="CbiN"/>
</dbReference>
<comment type="subcellular location">
    <subcellularLocation>
        <location evidence="10">Cell membrane</location>
        <topology evidence="10">Multi-pass membrane protein</topology>
    </subcellularLocation>
</comment>
<evidence type="ECO:0000256" key="7">
    <source>
        <dbReference type="ARBA" id="ARBA00023065"/>
    </source>
</evidence>
<comment type="subunit">
    <text evidence="10">Forms an energy-coupling factor (ECF) transporter complex composed of an ATP-binding protein (A component, CbiO), a transmembrane protein (T component, CbiQ) and 2 possible substrate-capture proteins (S components, CbiM and CbiN) of unknown stoichimetry.</text>
</comment>
<feature type="region of interest" description="Disordered" evidence="11">
    <location>
        <begin position="1"/>
        <end position="27"/>
    </location>
</feature>
<protein>
    <recommendedName>
        <fullName evidence="10">Cobalt transport protein CbiN</fullName>
    </recommendedName>
    <alternativeName>
        <fullName evidence="10">Energy-coupling factor transporter probable substrate-capture protein CbiN</fullName>
        <shortName evidence="10">ECF transporter S component CbiN</shortName>
    </alternativeName>
</protein>
<dbReference type="RefSeq" id="WP_048742503.1">
    <property type="nucleotide sequence ID" value="NZ_CP047211.1"/>
</dbReference>
<keyword evidence="4 10" id="KW-0169">Cobalamin biosynthesis</keyword>
<evidence type="ECO:0000256" key="1">
    <source>
        <dbReference type="ARBA" id="ARBA00022426"/>
    </source>
</evidence>
<evidence type="ECO:0000256" key="3">
    <source>
        <dbReference type="ARBA" id="ARBA00022475"/>
    </source>
</evidence>
<evidence type="ECO:0000313" key="12">
    <source>
        <dbReference type="EMBL" id="MFC3850315.1"/>
    </source>
</evidence>
<feature type="transmembrane region" description="Helical" evidence="10">
    <location>
        <begin position="32"/>
        <end position="53"/>
    </location>
</feature>
<evidence type="ECO:0000256" key="8">
    <source>
        <dbReference type="ARBA" id="ARBA00023136"/>
    </source>
</evidence>
<organism evidence="12 13">
    <name type="scientific">Corynebacterium hansenii</name>
    <dbReference type="NCBI Taxonomy" id="394964"/>
    <lineage>
        <taxon>Bacteria</taxon>
        <taxon>Bacillati</taxon>
        <taxon>Actinomycetota</taxon>
        <taxon>Actinomycetes</taxon>
        <taxon>Mycobacteriales</taxon>
        <taxon>Corynebacteriaceae</taxon>
        <taxon>Corynebacterium</taxon>
    </lineage>
</organism>
<reference evidence="13" key="1">
    <citation type="journal article" date="2019" name="Int. J. Syst. Evol. Microbiol.">
        <title>The Global Catalogue of Microorganisms (GCM) 10K type strain sequencing project: providing services to taxonomists for standard genome sequencing and annotation.</title>
        <authorList>
            <consortium name="The Broad Institute Genomics Platform"/>
            <consortium name="The Broad Institute Genome Sequencing Center for Infectious Disease"/>
            <person name="Wu L."/>
            <person name="Ma J."/>
        </authorList>
    </citation>
    <scope>NUCLEOTIDE SEQUENCE [LARGE SCALE GENOMIC DNA]</scope>
    <source>
        <strain evidence="13">CCUG 53252</strain>
    </source>
</reference>